<protein>
    <recommendedName>
        <fullName evidence="5">Secreted protein</fullName>
    </recommendedName>
</protein>
<keyword evidence="1" id="KW-0472">Membrane</keyword>
<evidence type="ECO:0000256" key="2">
    <source>
        <dbReference type="SAM" id="SignalP"/>
    </source>
</evidence>
<sequence length="86" mass="9677">MASCWVFSRRNVASSILQLFRVVLPWCQTTVEGSVLTSSAKYRPLRISKPSVPHAPNLPVYVLLYLTSLSIPVSSLVYTFPRPRNL</sequence>
<keyword evidence="2" id="KW-0732">Signal</keyword>
<keyword evidence="4" id="KW-1185">Reference proteome</keyword>
<feature type="transmembrane region" description="Helical" evidence="1">
    <location>
        <begin position="58"/>
        <end position="80"/>
    </location>
</feature>
<feature type="signal peptide" evidence="2">
    <location>
        <begin position="1"/>
        <end position="33"/>
    </location>
</feature>
<dbReference type="Proteomes" id="UP000218334">
    <property type="component" value="Unassembled WGS sequence"/>
</dbReference>
<evidence type="ECO:0008006" key="5">
    <source>
        <dbReference type="Google" id="ProtNLM"/>
    </source>
</evidence>
<evidence type="ECO:0000313" key="3">
    <source>
        <dbReference type="EMBL" id="PBK58426.1"/>
    </source>
</evidence>
<name>A0A2H3B5V5_9AGAR</name>
<dbReference type="EMBL" id="KZ293544">
    <property type="protein sequence ID" value="PBK58426.1"/>
    <property type="molecule type" value="Genomic_DNA"/>
</dbReference>
<dbReference type="AlphaFoldDB" id="A0A2H3B5V5"/>
<accession>A0A2H3B5V5</accession>
<gene>
    <name evidence="3" type="ORF">ARMSODRAFT_967722</name>
</gene>
<evidence type="ECO:0000256" key="1">
    <source>
        <dbReference type="SAM" id="Phobius"/>
    </source>
</evidence>
<evidence type="ECO:0000313" key="4">
    <source>
        <dbReference type="Proteomes" id="UP000218334"/>
    </source>
</evidence>
<organism evidence="3 4">
    <name type="scientific">Armillaria solidipes</name>
    <dbReference type="NCBI Taxonomy" id="1076256"/>
    <lineage>
        <taxon>Eukaryota</taxon>
        <taxon>Fungi</taxon>
        <taxon>Dikarya</taxon>
        <taxon>Basidiomycota</taxon>
        <taxon>Agaricomycotina</taxon>
        <taxon>Agaricomycetes</taxon>
        <taxon>Agaricomycetidae</taxon>
        <taxon>Agaricales</taxon>
        <taxon>Marasmiineae</taxon>
        <taxon>Physalacriaceae</taxon>
        <taxon>Armillaria</taxon>
    </lineage>
</organism>
<reference evidence="4" key="1">
    <citation type="journal article" date="2017" name="Nat. Ecol. Evol.">
        <title>Genome expansion and lineage-specific genetic innovations in the forest pathogenic fungi Armillaria.</title>
        <authorList>
            <person name="Sipos G."/>
            <person name="Prasanna A.N."/>
            <person name="Walter M.C."/>
            <person name="O'Connor E."/>
            <person name="Balint B."/>
            <person name="Krizsan K."/>
            <person name="Kiss B."/>
            <person name="Hess J."/>
            <person name="Varga T."/>
            <person name="Slot J."/>
            <person name="Riley R."/>
            <person name="Boka B."/>
            <person name="Rigling D."/>
            <person name="Barry K."/>
            <person name="Lee J."/>
            <person name="Mihaltcheva S."/>
            <person name="LaButti K."/>
            <person name="Lipzen A."/>
            <person name="Waldron R."/>
            <person name="Moloney N.M."/>
            <person name="Sperisen C."/>
            <person name="Kredics L."/>
            <person name="Vagvoelgyi C."/>
            <person name="Patrignani A."/>
            <person name="Fitzpatrick D."/>
            <person name="Nagy I."/>
            <person name="Doyle S."/>
            <person name="Anderson J.B."/>
            <person name="Grigoriev I.V."/>
            <person name="Gueldener U."/>
            <person name="Muensterkoetter M."/>
            <person name="Nagy L.G."/>
        </authorList>
    </citation>
    <scope>NUCLEOTIDE SEQUENCE [LARGE SCALE GENOMIC DNA]</scope>
    <source>
        <strain evidence="4">28-4</strain>
    </source>
</reference>
<keyword evidence="1" id="KW-0812">Transmembrane</keyword>
<keyword evidence="1" id="KW-1133">Transmembrane helix</keyword>
<proteinExistence type="predicted"/>
<feature type="chain" id="PRO_5013702249" description="Secreted protein" evidence="2">
    <location>
        <begin position="34"/>
        <end position="86"/>
    </location>
</feature>